<name>A0AAD4Z277_PRUDU</name>
<organism evidence="1 2">
    <name type="scientific">Prunus dulcis</name>
    <name type="common">Almond</name>
    <name type="synonym">Amygdalus dulcis</name>
    <dbReference type="NCBI Taxonomy" id="3755"/>
    <lineage>
        <taxon>Eukaryota</taxon>
        <taxon>Viridiplantae</taxon>
        <taxon>Streptophyta</taxon>
        <taxon>Embryophyta</taxon>
        <taxon>Tracheophyta</taxon>
        <taxon>Spermatophyta</taxon>
        <taxon>Magnoliopsida</taxon>
        <taxon>eudicotyledons</taxon>
        <taxon>Gunneridae</taxon>
        <taxon>Pentapetalae</taxon>
        <taxon>rosids</taxon>
        <taxon>fabids</taxon>
        <taxon>Rosales</taxon>
        <taxon>Rosaceae</taxon>
        <taxon>Amygdaloideae</taxon>
        <taxon>Amygdaleae</taxon>
        <taxon>Prunus</taxon>
    </lineage>
</organism>
<dbReference type="AlphaFoldDB" id="A0AAD4Z277"/>
<evidence type="ECO:0000313" key="1">
    <source>
        <dbReference type="EMBL" id="KAI5330100.1"/>
    </source>
</evidence>
<evidence type="ECO:0000313" key="2">
    <source>
        <dbReference type="Proteomes" id="UP001054821"/>
    </source>
</evidence>
<dbReference type="EMBL" id="JAJFAZ020000005">
    <property type="protein sequence ID" value="KAI5330100.1"/>
    <property type="molecule type" value="Genomic_DNA"/>
</dbReference>
<accession>A0AAD4Z277</accession>
<proteinExistence type="predicted"/>
<dbReference type="Proteomes" id="UP001054821">
    <property type="component" value="Chromosome 5"/>
</dbReference>
<keyword evidence="2" id="KW-1185">Reference proteome</keyword>
<gene>
    <name evidence="1" type="ORF">L3X38_029497</name>
</gene>
<protein>
    <submittedName>
        <fullName evidence="1">Uncharacterized protein</fullName>
    </submittedName>
</protein>
<comment type="caution">
    <text evidence="1">The sequence shown here is derived from an EMBL/GenBank/DDBJ whole genome shotgun (WGS) entry which is preliminary data.</text>
</comment>
<reference evidence="1 2" key="1">
    <citation type="journal article" date="2022" name="G3 (Bethesda)">
        <title>Whole-genome sequence and methylome profiling of the almond [Prunus dulcis (Mill.) D.A. Webb] cultivar 'Nonpareil'.</title>
        <authorList>
            <person name="D'Amico-Willman K.M."/>
            <person name="Ouma W.Z."/>
            <person name="Meulia T."/>
            <person name="Sideli G.M."/>
            <person name="Gradziel T.M."/>
            <person name="Fresnedo-Ramirez J."/>
        </authorList>
    </citation>
    <scope>NUCLEOTIDE SEQUENCE [LARGE SCALE GENOMIC DNA]</scope>
    <source>
        <strain evidence="1">Clone GOH B32 T37-40</strain>
    </source>
</reference>
<sequence length="108" mass="11810">MANSKTTNLPMCNLLALNYQPRKTEPQGCIIPHEPVSSINSGFMPIFSPKPFCPVTDPQRSKCGQVTPATLESTIRSEKIDSCKLLDESPERAALFSPVHNALIDLAI</sequence>